<protein>
    <submittedName>
        <fullName evidence="1">Uncharacterized protein</fullName>
    </submittedName>
</protein>
<name>A0A060ZMN2_9ACTN</name>
<dbReference type="GeneID" id="32465166"/>
<gene>
    <name evidence="1" type="ORF">SIRAN4120</name>
</gene>
<organism evidence="1">
    <name type="scientific">Streptomyces iranensis</name>
    <dbReference type="NCBI Taxonomy" id="576784"/>
    <lineage>
        <taxon>Bacteria</taxon>
        <taxon>Bacillati</taxon>
        <taxon>Actinomycetota</taxon>
        <taxon>Actinomycetes</taxon>
        <taxon>Kitasatosporales</taxon>
        <taxon>Streptomycetaceae</taxon>
        <taxon>Streptomyces</taxon>
        <taxon>Streptomyces violaceusniger group</taxon>
    </lineage>
</organism>
<reference evidence="1" key="1">
    <citation type="submission" date="2014-05" db="EMBL/GenBank/DDBJ databases">
        <authorList>
            <person name="Horn Fabian"/>
        </authorList>
    </citation>
    <scope>NUCLEOTIDE SEQUENCE</scope>
</reference>
<proteinExistence type="predicted"/>
<dbReference type="AlphaFoldDB" id="A0A060ZMN2"/>
<sequence>MVGLAAVCAAVALRLVRSTTVGRGGGMWWAWLKRGQTTDGEGPAAGHCSRIMACASADCLRRRKYGSRAAMSFVSCWSSSISRTALSSRPVVACARAVGIAGQAGEPSMRRAP</sequence>
<dbReference type="EMBL" id="LK022848">
    <property type="protein sequence ID" value="CDR07380.1"/>
    <property type="molecule type" value="Genomic_DNA"/>
</dbReference>
<accession>A0A060ZMN2</accession>
<evidence type="ECO:0000313" key="1">
    <source>
        <dbReference type="EMBL" id="CDR07380.1"/>
    </source>
</evidence>
<dbReference type="HOGENOM" id="CLU_2132149_0_0_11"/>